<dbReference type="EMBL" id="JANFQO010000017">
    <property type="protein sequence ID" value="MCQ4166493.1"/>
    <property type="molecule type" value="Genomic_DNA"/>
</dbReference>
<feature type="transmembrane region" description="Helical" evidence="1">
    <location>
        <begin position="12"/>
        <end position="31"/>
    </location>
</feature>
<keyword evidence="1" id="KW-0812">Transmembrane</keyword>
<sequence>MTMSGAGGTPGGIGQFLLGFALAVAGGWLLMNQVVVSGGSWGLWGYNSFGLSLLPFILGTGMIFFNGRSVLGWLLLLAGLAIIFAGVIVNLRVYFLSTSLFNTLAILVLLFGGIGLIARSLKSHGTVAR</sequence>
<keyword evidence="1" id="KW-1133">Transmembrane helix</keyword>
<comment type="caution">
    <text evidence="2">The sequence shown here is derived from an EMBL/GenBank/DDBJ whole genome shotgun (WGS) entry which is preliminary data.</text>
</comment>
<accession>A0ABT1QW22</accession>
<feature type="transmembrane region" description="Helical" evidence="1">
    <location>
        <begin position="101"/>
        <end position="121"/>
    </location>
</feature>
<reference evidence="2" key="1">
    <citation type="submission" date="2022-07" db="EMBL/GenBank/DDBJ databases">
        <title>Tahibacter sp., a new gammaproteobacterium isolated from the silt sample collected at pig farm.</title>
        <authorList>
            <person name="Chen H."/>
        </authorList>
    </citation>
    <scope>NUCLEOTIDE SEQUENCE</scope>
    <source>
        <strain evidence="2">P2K</strain>
    </source>
</reference>
<name>A0ABT1QW22_9GAMM</name>
<feature type="transmembrane region" description="Helical" evidence="1">
    <location>
        <begin position="72"/>
        <end position="95"/>
    </location>
</feature>
<proteinExistence type="predicted"/>
<keyword evidence="1" id="KW-0472">Membrane</keyword>
<evidence type="ECO:0000313" key="2">
    <source>
        <dbReference type="EMBL" id="MCQ4166493.1"/>
    </source>
</evidence>
<keyword evidence="3" id="KW-1185">Reference proteome</keyword>
<evidence type="ECO:0000256" key="1">
    <source>
        <dbReference type="SAM" id="Phobius"/>
    </source>
</evidence>
<dbReference type="Proteomes" id="UP001165498">
    <property type="component" value="Unassembled WGS sequence"/>
</dbReference>
<feature type="transmembrane region" description="Helical" evidence="1">
    <location>
        <begin position="43"/>
        <end position="65"/>
    </location>
</feature>
<organism evidence="2 3">
    <name type="scientific">Tahibacter harae</name>
    <dbReference type="NCBI Taxonomy" id="2963937"/>
    <lineage>
        <taxon>Bacteria</taxon>
        <taxon>Pseudomonadati</taxon>
        <taxon>Pseudomonadota</taxon>
        <taxon>Gammaproteobacteria</taxon>
        <taxon>Lysobacterales</taxon>
        <taxon>Rhodanobacteraceae</taxon>
        <taxon>Tahibacter</taxon>
    </lineage>
</organism>
<dbReference type="RefSeq" id="WP_255915678.1">
    <property type="nucleotide sequence ID" value="NZ_JANFQO010000017.1"/>
</dbReference>
<evidence type="ECO:0000313" key="3">
    <source>
        <dbReference type="Proteomes" id="UP001165498"/>
    </source>
</evidence>
<gene>
    <name evidence="2" type="ORF">NM961_17385</name>
</gene>
<protein>
    <submittedName>
        <fullName evidence="2">Uncharacterized protein</fullName>
    </submittedName>
</protein>